<accession>A0A7S3Z6P0</accession>
<keyword evidence="3" id="KW-0576">Peroxisome</keyword>
<keyword evidence="2" id="KW-0472">Membrane</keyword>
<evidence type="ECO:0000256" key="2">
    <source>
        <dbReference type="ARBA" id="ARBA00023136"/>
    </source>
</evidence>
<protein>
    <submittedName>
        <fullName evidence="5">Uncharacterized protein</fullName>
    </submittedName>
</protein>
<keyword evidence="1" id="KW-0962">Peroxisome biogenesis</keyword>
<proteinExistence type="predicted"/>
<dbReference type="GO" id="GO:0005778">
    <property type="term" value="C:peroxisomal membrane"/>
    <property type="evidence" value="ECO:0007669"/>
    <property type="project" value="UniProtKB-SubCell"/>
</dbReference>
<dbReference type="InterPro" id="IPR008733">
    <property type="entry name" value="PEX11"/>
</dbReference>
<evidence type="ECO:0000256" key="1">
    <source>
        <dbReference type="ARBA" id="ARBA00022593"/>
    </source>
</evidence>
<dbReference type="Pfam" id="PF05648">
    <property type="entry name" value="PEX11"/>
    <property type="match status" value="1"/>
</dbReference>
<evidence type="ECO:0000256" key="3">
    <source>
        <dbReference type="ARBA" id="ARBA00023140"/>
    </source>
</evidence>
<organism evidence="5">
    <name type="scientific">Lotharella globosa</name>
    <dbReference type="NCBI Taxonomy" id="91324"/>
    <lineage>
        <taxon>Eukaryota</taxon>
        <taxon>Sar</taxon>
        <taxon>Rhizaria</taxon>
        <taxon>Cercozoa</taxon>
        <taxon>Chlorarachniophyceae</taxon>
        <taxon>Lotharella</taxon>
    </lineage>
</organism>
<comment type="subcellular location">
    <subcellularLocation>
        <location evidence="4">Peroxisome membrane</location>
    </subcellularLocation>
</comment>
<name>A0A7S3Z6P0_9EUKA</name>
<sequence length="318" mass="35572">MSSGPYAAQLRHLRAIIMLLNRIEGRDKLTKLIQYWLRLVAWSGRQGLSPLGGTPLSVIESVAFSLKKGRAVMRLGRFTYVWLPLIKHILSVKLNPESLLKLVLLCLKASSDICENTLWAMEQGPTPKGIVLAVRNSGDTLYFLACLLDWFMTLPKITKDYFLVILLFAKRTARDFASKLKDTIEAKAAGNEMQNIPPDGCPREKLEDIKEERDEDLVSEGSATELASRKLDPKEQAMLSAQVHRARVKFVKVTMDILSAGSKLGFFSMLPRPIILSTSIMSAACVIHLEMTDINYAIKKQMAAPKKAGDHVRDRSVF</sequence>
<dbReference type="EMBL" id="HBIV01034354">
    <property type="protein sequence ID" value="CAE0672856.1"/>
    <property type="molecule type" value="Transcribed_RNA"/>
</dbReference>
<dbReference type="AlphaFoldDB" id="A0A7S3Z6P0"/>
<dbReference type="GO" id="GO:0016559">
    <property type="term" value="P:peroxisome fission"/>
    <property type="evidence" value="ECO:0007669"/>
    <property type="project" value="InterPro"/>
</dbReference>
<evidence type="ECO:0000313" key="5">
    <source>
        <dbReference type="EMBL" id="CAE0672856.1"/>
    </source>
</evidence>
<reference evidence="5" key="1">
    <citation type="submission" date="2021-01" db="EMBL/GenBank/DDBJ databases">
        <authorList>
            <person name="Corre E."/>
            <person name="Pelletier E."/>
            <person name="Niang G."/>
            <person name="Scheremetjew M."/>
            <person name="Finn R."/>
            <person name="Kale V."/>
            <person name="Holt S."/>
            <person name="Cochrane G."/>
            <person name="Meng A."/>
            <person name="Brown T."/>
            <person name="Cohen L."/>
        </authorList>
    </citation>
    <scope>NUCLEOTIDE SEQUENCE</scope>
    <source>
        <strain evidence="5">CCCM811</strain>
    </source>
</reference>
<dbReference type="PANTHER" id="PTHR12652">
    <property type="entry name" value="PEROXISOMAL BIOGENESIS FACTOR 11"/>
    <property type="match status" value="1"/>
</dbReference>
<gene>
    <name evidence="5" type="ORF">LGLO00237_LOCUS24507</name>
</gene>
<dbReference type="PANTHER" id="PTHR12652:SF50">
    <property type="entry name" value="PEROXIN 11"/>
    <property type="match status" value="1"/>
</dbReference>
<evidence type="ECO:0000256" key="4">
    <source>
        <dbReference type="ARBA" id="ARBA00046271"/>
    </source>
</evidence>